<organism evidence="3 4">
    <name type="scientific">Agrocybe chaxingu</name>
    <dbReference type="NCBI Taxonomy" id="84603"/>
    <lineage>
        <taxon>Eukaryota</taxon>
        <taxon>Fungi</taxon>
        <taxon>Dikarya</taxon>
        <taxon>Basidiomycota</taxon>
        <taxon>Agaricomycotina</taxon>
        <taxon>Agaricomycetes</taxon>
        <taxon>Agaricomycetidae</taxon>
        <taxon>Agaricales</taxon>
        <taxon>Agaricineae</taxon>
        <taxon>Strophariaceae</taxon>
        <taxon>Agrocybe</taxon>
    </lineage>
</organism>
<name>A0A9W8K0Y9_9AGAR</name>
<dbReference type="AlphaFoldDB" id="A0A9W8K0Y9"/>
<protein>
    <recommendedName>
        <fullName evidence="2">F-box domain-containing protein</fullName>
    </recommendedName>
</protein>
<accession>A0A9W8K0Y9</accession>
<dbReference type="InterPro" id="IPR001810">
    <property type="entry name" value="F-box_dom"/>
</dbReference>
<evidence type="ECO:0000256" key="1">
    <source>
        <dbReference type="SAM" id="MobiDB-lite"/>
    </source>
</evidence>
<dbReference type="EMBL" id="JANKHO010000521">
    <property type="protein sequence ID" value="KAJ3508913.1"/>
    <property type="molecule type" value="Genomic_DNA"/>
</dbReference>
<reference evidence="3" key="1">
    <citation type="submission" date="2022-07" db="EMBL/GenBank/DDBJ databases">
        <title>Genome Sequence of Agrocybe chaxingu.</title>
        <authorList>
            <person name="Buettner E."/>
        </authorList>
    </citation>
    <scope>NUCLEOTIDE SEQUENCE</scope>
    <source>
        <strain evidence="3">MP-N11</strain>
    </source>
</reference>
<sequence>MHHHAFSRRSAGIHSLPVELLTRIFVLGSQFEYLYEDSPFLLKPVQDYSPAEAPNLQVIVSHVCRHWRQVALRTPSLWTTLHFRKISHIQRATMYLSRCSLSGTSNTYLLDILIDTVAEEDYLPGINLYKNELRTIFQAIVPHVRRWRAFHLKICDDDCKAQARQYLSACGPAPSLETLQLYHFTDYRTAQRLYLATYRPPVIVFSNTLPRLKNVSLIGVNLPWDKSPFLQDLHHLELALHLDNIRTPYAYWDRMLRLSPELRTLCLHYSGPKEATAADPALIWPNLDDKIQLRSLQELSVTDLDPDYLCQVIQRLHIPNVNKLTLDLPDQNFTPFVELLTNSAATGSTDNTGRASNTQASSRFHPMEHSSPSTTPPDSPILSLRNLETLIVRALECSPSSLISLLRATQALRVLQVDFSRVGGGLCQIFNQDPGITPSAASLASTGFVHHPLLPLLKIMKVAGTPGKDILNTLHTRHRLSREPPAVSEKWIIGWDEKRRGTDAELDALVDKGYWSFTGQGRKVRVIIETYDDEEEVEEVPDNDAESGDDDELEDEP</sequence>
<feature type="region of interest" description="Disordered" evidence="1">
    <location>
        <begin position="532"/>
        <end position="557"/>
    </location>
</feature>
<evidence type="ECO:0000313" key="4">
    <source>
        <dbReference type="Proteomes" id="UP001148786"/>
    </source>
</evidence>
<dbReference type="Proteomes" id="UP001148786">
    <property type="component" value="Unassembled WGS sequence"/>
</dbReference>
<dbReference type="OrthoDB" id="3352270at2759"/>
<dbReference type="Gene3D" id="1.20.1280.50">
    <property type="match status" value="1"/>
</dbReference>
<evidence type="ECO:0000259" key="2">
    <source>
        <dbReference type="Pfam" id="PF12937"/>
    </source>
</evidence>
<keyword evidence="4" id="KW-1185">Reference proteome</keyword>
<gene>
    <name evidence="3" type="ORF">NLJ89_g5505</name>
</gene>
<dbReference type="Pfam" id="PF12937">
    <property type="entry name" value="F-box-like"/>
    <property type="match status" value="1"/>
</dbReference>
<feature type="compositionally biased region" description="Polar residues" evidence="1">
    <location>
        <begin position="344"/>
        <end position="362"/>
    </location>
</feature>
<evidence type="ECO:0000313" key="3">
    <source>
        <dbReference type="EMBL" id="KAJ3508913.1"/>
    </source>
</evidence>
<proteinExistence type="predicted"/>
<feature type="region of interest" description="Disordered" evidence="1">
    <location>
        <begin position="344"/>
        <end position="381"/>
    </location>
</feature>
<feature type="domain" description="F-box" evidence="2">
    <location>
        <begin position="13"/>
        <end position="84"/>
    </location>
</feature>
<comment type="caution">
    <text evidence="3">The sequence shown here is derived from an EMBL/GenBank/DDBJ whole genome shotgun (WGS) entry which is preliminary data.</text>
</comment>